<feature type="compositionally biased region" description="Low complexity" evidence="1">
    <location>
        <begin position="68"/>
        <end position="82"/>
    </location>
</feature>
<reference evidence="2" key="1">
    <citation type="journal article" date="2013" name="J. Plant Res.">
        <title>Effect of fungi and light on seed germination of three Opuntia species from semiarid lands of central Mexico.</title>
        <authorList>
            <person name="Delgado-Sanchez P."/>
            <person name="Jimenez-Bremont J.F."/>
            <person name="Guerrero-Gonzalez Mde L."/>
            <person name="Flores J."/>
        </authorList>
    </citation>
    <scope>NUCLEOTIDE SEQUENCE</scope>
    <source>
        <tissue evidence="2">Cladode</tissue>
    </source>
</reference>
<reference evidence="2" key="2">
    <citation type="submission" date="2020-07" db="EMBL/GenBank/DDBJ databases">
        <authorList>
            <person name="Vera ALvarez R."/>
            <person name="Arias-Moreno D.M."/>
            <person name="Jimenez-Jacinto V."/>
            <person name="Jimenez-Bremont J.F."/>
            <person name="Swaminathan K."/>
            <person name="Moose S.P."/>
            <person name="Guerrero-Gonzalez M.L."/>
            <person name="Marino-Ramirez L."/>
            <person name="Landsman D."/>
            <person name="Rodriguez-Kessler M."/>
            <person name="Delgado-Sanchez P."/>
        </authorList>
    </citation>
    <scope>NUCLEOTIDE SEQUENCE</scope>
    <source>
        <tissue evidence="2">Cladode</tissue>
    </source>
</reference>
<protein>
    <submittedName>
        <fullName evidence="2">Uncharacterized protein</fullName>
    </submittedName>
</protein>
<proteinExistence type="predicted"/>
<name>A0A7C8Z8D2_OPUST</name>
<feature type="compositionally biased region" description="Polar residues" evidence="1">
    <location>
        <begin position="52"/>
        <end position="64"/>
    </location>
</feature>
<feature type="region of interest" description="Disordered" evidence="1">
    <location>
        <begin position="1"/>
        <end position="28"/>
    </location>
</feature>
<organism evidence="2">
    <name type="scientific">Opuntia streptacantha</name>
    <name type="common">Prickly pear cactus</name>
    <name type="synonym">Opuntia cardona</name>
    <dbReference type="NCBI Taxonomy" id="393608"/>
    <lineage>
        <taxon>Eukaryota</taxon>
        <taxon>Viridiplantae</taxon>
        <taxon>Streptophyta</taxon>
        <taxon>Embryophyta</taxon>
        <taxon>Tracheophyta</taxon>
        <taxon>Spermatophyta</taxon>
        <taxon>Magnoliopsida</taxon>
        <taxon>eudicotyledons</taxon>
        <taxon>Gunneridae</taxon>
        <taxon>Pentapetalae</taxon>
        <taxon>Caryophyllales</taxon>
        <taxon>Cactineae</taxon>
        <taxon>Cactaceae</taxon>
        <taxon>Opuntioideae</taxon>
        <taxon>Opuntia</taxon>
    </lineage>
</organism>
<evidence type="ECO:0000256" key="1">
    <source>
        <dbReference type="SAM" id="MobiDB-lite"/>
    </source>
</evidence>
<evidence type="ECO:0000313" key="2">
    <source>
        <dbReference type="EMBL" id="MBA4636477.1"/>
    </source>
</evidence>
<dbReference type="EMBL" id="GISG01100424">
    <property type="protein sequence ID" value="MBA4636477.1"/>
    <property type="molecule type" value="Transcribed_RNA"/>
</dbReference>
<feature type="compositionally biased region" description="Basic and acidic residues" evidence="1">
    <location>
        <begin position="88"/>
        <end position="100"/>
    </location>
</feature>
<feature type="region of interest" description="Disordered" evidence="1">
    <location>
        <begin position="52"/>
        <end position="100"/>
    </location>
</feature>
<sequence length="100" mass="10759">MNERQFPSFIPPSAADSVPSTPTPKHHHSVLSVSSASLRSWVHSLISNEQWSAISPRKSSTTSPPVFASTKTAASSASSKTTPFRPPSTREPESDPRTSQ</sequence>
<dbReference type="AlphaFoldDB" id="A0A7C8Z8D2"/>
<accession>A0A7C8Z8D2</accession>